<accession>A0A0N0PAG9</accession>
<dbReference type="GO" id="GO:0003676">
    <property type="term" value="F:nucleic acid binding"/>
    <property type="evidence" value="ECO:0007669"/>
    <property type="project" value="InterPro"/>
</dbReference>
<evidence type="ECO:0000259" key="1">
    <source>
        <dbReference type="PROSITE" id="PS50994"/>
    </source>
</evidence>
<dbReference type="Pfam" id="PF17921">
    <property type="entry name" value="Integrase_H2C2"/>
    <property type="match status" value="1"/>
</dbReference>
<dbReference type="SUPFAM" id="SSF53098">
    <property type="entry name" value="Ribonuclease H-like"/>
    <property type="match status" value="1"/>
</dbReference>
<evidence type="ECO:0000313" key="3">
    <source>
        <dbReference type="Proteomes" id="UP000053268"/>
    </source>
</evidence>
<protein>
    <recommendedName>
        <fullName evidence="1">Integrase catalytic domain-containing protein</fullName>
    </recommendedName>
</protein>
<dbReference type="GO" id="GO:0071897">
    <property type="term" value="P:DNA biosynthetic process"/>
    <property type="evidence" value="ECO:0007669"/>
    <property type="project" value="UniProtKB-ARBA"/>
</dbReference>
<keyword evidence="3" id="KW-1185">Reference proteome</keyword>
<evidence type="ECO:0000313" key="2">
    <source>
        <dbReference type="EMBL" id="KPJ05885.1"/>
    </source>
</evidence>
<reference evidence="2 3" key="1">
    <citation type="journal article" date="2015" name="Nat. Commun.">
        <title>Outbred genome sequencing and CRISPR/Cas9 gene editing in butterflies.</title>
        <authorList>
            <person name="Li X."/>
            <person name="Fan D."/>
            <person name="Zhang W."/>
            <person name="Liu G."/>
            <person name="Zhang L."/>
            <person name="Zhao L."/>
            <person name="Fang X."/>
            <person name="Chen L."/>
            <person name="Dong Y."/>
            <person name="Chen Y."/>
            <person name="Ding Y."/>
            <person name="Zhao R."/>
            <person name="Feng M."/>
            <person name="Zhu Y."/>
            <person name="Feng Y."/>
            <person name="Jiang X."/>
            <person name="Zhu D."/>
            <person name="Xiang H."/>
            <person name="Feng X."/>
            <person name="Li S."/>
            <person name="Wang J."/>
            <person name="Zhang G."/>
            <person name="Kronforst M.R."/>
            <person name="Wang W."/>
        </authorList>
    </citation>
    <scope>NUCLEOTIDE SEQUENCE [LARGE SCALE GENOMIC DNA]</scope>
    <source>
        <strain evidence="2">Ya'a_city_454_Px</strain>
        <tissue evidence="2">Whole body</tissue>
    </source>
</reference>
<gene>
    <name evidence="2" type="ORF">RR46_00813</name>
</gene>
<dbReference type="Pfam" id="PF05380">
    <property type="entry name" value="Peptidase_A17"/>
    <property type="match status" value="1"/>
</dbReference>
<dbReference type="PROSITE" id="PS50994">
    <property type="entry name" value="INTEGRASE"/>
    <property type="match status" value="1"/>
</dbReference>
<dbReference type="InterPro" id="IPR043502">
    <property type="entry name" value="DNA/RNA_pol_sf"/>
</dbReference>
<dbReference type="InterPro" id="IPR005312">
    <property type="entry name" value="DUF1759"/>
</dbReference>
<dbReference type="PANTHER" id="PTHR47331">
    <property type="entry name" value="PHD-TYPE DOMAIN-CONTAINING PROTEIN"/>
    <property type="match status" value="1"/>
</dbReference>
<dbReference type="Pfam" id="PF18701">
    <property type="entry name" value="DUF5641"/>
    <property type="match status" value="1"/>
</dbReference>
<dbReference type="GO" id="GO:0042575">
    <property type="term" value="C:DNA polymerase complex"/>
    <property type="evidence" value="ECO:0007669"/>
    <property type="project" value="UniProtKB-ARBA"/>
</dbReference>
<dbReference type="PANTHER" id="PTHR47331:SF1">
    <property type="entry name" value="GAG-LIKE PROTEIN"/>
    <property type="match status" value="1"/>
</dbReference>
<organism evidence="2 3">
    <name type="scientific">Papilio xuthus</name>
    <name type="common">Asian swallowtail butterfly</name>
    <dbReference type="NCBI Taxonomy" id="66420"/>
    <lineage>
        <taxon>Eukaryota</taxon>
        <taxon>Metazoa</taxon>
        <taxon>Ecdysozoa</taxon>
        <taxon>Arthropoda</taxon>
        <taxon>Hexapoda</taxon>
        <taxon>Insecta</taxon>
        <taxon>Pterygota</taxon>
        <taxon>Neoptera</taxon>
        <taxon>Endopterygota</taxon>
        <taxon>Lepidoptera</taxon>
        <taxon>Glossata</taxon>
        <taxon>Ditrysia</taxon>
        <taxon>Papilionoidea</taxon>
        <taxon>Papilionidae</taxon>
        <taxon>Papilioninae</taxon>
        <taxon>Papilio</taxon>
    </lineage>
</organism>
<dbReference type="GO" id="GO:0015074">
    <property type="term" value="P:DNA integration"/>
    <property type="evidence" value="ECO:0007669"/>
    <property type="project" value="InterPro"/>
</dbReference>
<name>A0A0N0PAG9_PAPXU</name>
<dbReference type="SUPFAM" id="SSF56672">
    <property type="entry name" value="DNA/RNA polymerases"/>
    <property type="match status" value="1"/>
</dbReference>
<dbReference type="Pfam" id="PF03564">
    <property type="entry name" value="DUF1759"/>
    <property type="match status" value="1"/>
</dbReference>
<dbReference type="InterPro" id="IPR012337">
    <property type="entry name" value="RNaseH-like_sf"/>
</dbReference>
<dbReference type="Proteomes" id="UP000053268">
    <property type="component" value="Unassembled WGS sequence"/>
</dbReference>
<sequence length="1519" mass="172829">MNQKFIHVESSNGLRALLDTSNECLNALRNLGIKVDDWDILIIYILYQKLDNESHKQWEARISETPDELPKFKTFQEFLEHRFRSLEFLDNKVQRNMSSRSHSFKSYNVSSNVTTHSCSFCLENHRLSYCKKFGRQDVEARRKFVQTHNLCFNCMGANHSVYSCRQSSRCRFCNKKHHTLLHLKNVSIGNKEGSSALHVENLPATTSDSESTNVVSCFSSSHTQVLLATALIKAQSRNGTLFDLRCLLDQGSQASFVTESTVQLLGLKRTSSKRVISGLGGDPSASIMCTSMVTIRIQSRIDPSFQINVEAFVMKKLTTLLPERKIKEQSTNFMSSMALADPSFDVPNKIDLLLGAEVYSQILLEGIVKDPSSHLVAQNTTLGWILSGQLKAISHSETHHNFHNEVSFHSFQSDENELLRRFWEIESEPQVNIVKKQLTPDEQICEDLFLATTMRDESGRYIVRLPFKSDDPSCKYSGSRDIALKRFLMLEKRLIRNPDLKVQYSAVINEYLQLNHMERVPKEYEDDSCAVYLPHHAVVRSDKTTTKVRVVFDASCVGSNGSSLNSDLLVGPSLQPELRHIIMRWRCYRICLTADIVKMYRQVKVAQEDADFQRIYWRENPDDELQHLRNLRVTFGTSSAPYLAVRSLQQLAYDEGSDFPLMKDKVLSEFYMDDLMSGCDSINEGVEIYKQLTEMLRRGGFQLQKWSSNSSNLMSLINEDQDLNNVREIKLDDISKILGLTWNKVTDQFEYTVKLPPLESPVTKRKVISDIGRLFDPLGFLAPVVTTAKIFIQRLWLCGIGWDDELPASLLMDWLEYRKDLCTLINFRIPRWIESSSEDKVMELHGFSDASNVAYAAVVYARVIDSEGNVHTNLVASKTKVAPIKTISIPRLELCGAVLCAKLIHEVAAVLKVPKHCIHAWTDSSVVLAWLGSHPSRWKTFIANRVSEILTLMDGAQWSYVASKDNPADCASRGVKPSACEELQLWKRGPSWLQNKTIEYIKRDIEDTNLEEKKITEKCFMLTGNDEGILSRFSKLNRLIRVIAYCKRFINIVKGKIKYPTWLTTKELNDALLTCVKICQGCRFEEDIEALKGKKKLSKKSKLTTLNPFIDDCGVLRVGGRLHRAYISENMKHPILIPHNSPFTNLLIADAHERTLHGGPQLMLNYLRSMYWIINAKPIVRNQVRKCVTCVRHAAQASQQMMGQLPEARVTSQRPFQSSGVDYAGPINLRATKGRGYHAIKGYVCLFICMATKAIHLEVVSDMTTQGFLAAYKRFVSRRGRVHDLWSDNGTTFIGGAKELRQLFDAEKSSVAPEIVDFLVTNGTNWHFIPPHAPNFGGLWEAGVKSTKHHLKRIIGNSTLTFEEMTTVLCQIECCLNSRPISRISSNPEDAAPLTPGHFLVGEPLVTVPEFNYEGSNVSSLKRWQLTQRMLQDFWRRWSLEYLSQLQNRYKWAHCVPEPKIGDVVLVKEDGLPPSKWLFGVIVDKHPGLDNLTRVVTLRYKNNEIKRPVSKLIVLPVTS</sequence>
<dbReference type="CDD" id="cd00303">
    <property type="entry name" value="retropepsin_like"/>
    <property type="match status" value="1"/>
</dbReference>
<dbReference type="InterPro" id="IPR036397">
    <property type="entry name" value="RNaseH_sf"/>
</dbReference>
<dbReference type="STRING" id="66420.A0A0N0PAG9"/>
<dbReference type="EMBL" id="KQ458473">
    <property type="protein sequence ID" value="KPJ05885.1"/>
    <property type="molecule type" value="Genomic_DNA"/>
</dbReference>
<dbReference type="InterPro" id="IPR041588">
    <property type="entry name" value="Integrase_H2C2"/>
</dbReference>
<feature type="domain" description="Integrase catalytic" evidence="1">
    <location>
        <begin position="1211"/>
        <end position="1404"/>
    </location>
</feature>
<dbReference type="InterPro" id="IPR040676">
    <property type="entry name" value="DUF5641"/>
</dbReference>
<dbReference type="InterPro" id="IPR001584">
    <property type="entry name" value="Integrase_cat-core"/>
</dbReference>
<dbReference type="Gene3D" id="1.10.340.70">
    <property type="match status" value="1"/>
</dbReference>
<dbReference type="InterPro" id="IPR008042">
    <property type="entry name" value="Retrotrans_Pao"/>
</dbReference>
<proteinExistence type="predicted"/>
<dbReference type="Gene3D" id="3.30.420.10">
    <property type="entry name" value="Ribonuclease H-like superfamily/Ribonuclease H"/>
    <property type="match status" value="1"/>
</dbReference>